<protein>
    <submittedName>
        <fullName evidence="3">DNA-binding transcriptional MerR regulator</fullName>
    </submittedName>
</protein>
<dbReference type="GO" id="GO:0003700">
    <property type="term" value="F:DNA-binding transcription factor activity"/>
    <property type="evidence" value="ECO:0007669"/>
    <property type="project" value="InterPro"/>
</dbReference>
<gene>
    <name evidence="3" type="ORF">HNR40_007253</name>
</gene>
<dbReference type="PANTHER" id="PTHR30204:SF93">
    <property type="entry name" value="HTH MERR-TYPE DOMAIN-CONTAINING PROTEIN"/>
    <property type="match status" value="1"/>
</dbReference>
<dbReference type="SUPFAM" id="SSF46955">
    <property type="entry name" value="Putative DNA-binding domain"/>
    <property type="match status" value="1"/>
</dbReference>
<evidence type="ECO:0000313" key="4">
    <source>
        <dbReference type="Proteomes" id="UP000568380"/>
    </source>
</evidence>
<reference evidence="3 4" key="1">
    <citation type="submission" date="2020-08" db="EMBL/GenBank/DDBJ databases">
        <title>Genomic Encyclopedia of Type Strains, Phase IV (KMG-IV): sequencing the most valuable type-strain genomes for metagenomic binning, comparative biology and taxonomic classification.</title>
        <authorList>
            <person name="Goeker M."/>
        </authorList>
    </citation>
    <scope>NUCLEOTIDE SEQUENCE [LARGE SCALE GENOMIC DNA]</scope>
    <source>
        <strain evidence="3 4">DSM 45385</strain>
    </source>
</reference>
<accession>A0A7W8EJN4</accession>
<dbReference type="Gene3D" id="1.10.1660.10">
    <property type="match status" value="1"/>
</dbReference>
<dbReference type="Proteomes" id="UP000568380">
    <property type="component" value="Unassembled WGS sequence"/>
</dbReference>
<dbReference type="GO" id="GO:0003677">
    <property type="term" value="F:DNA binding"/>
    <property type="evidence" value="ECO:0007669"/>
    <property type="project" value="UniProtKB-KW"/>
</dbReference>
<dbReference type="AlphaFoldDB" id="A0A7W8EJN4"/>
<organism evidence="3 4">
    <name type="scientific">Nonomuraea endophytica</name>
    <dbReference type="NCBI Taxonomy" id="714136"/>
    <lineage>
        <taxon>Bacteria</taxon>
        <taxon>Bacillati</taxon>
        <taxon>Actinomycetota</taxon>
        <taxon>Actinomycetes</taxon>
        <taxon>Streptosporangiales</taxon>
        <taxon>Streptosporangiaceae</taxon>
        <taxon>Nonomuraea</taxon>
    </lineage>
</organism>
<dbReference type="SMART" id="SM00422">
    <property type="entry name" value="HTH_MERR"/>
    <property type="match status" value="1"/>
</dbReference>
<dbReference type="CDD" id="cd00592">
    <property type="entry name" value="HTH_MerR-like"/>
    <property type="match status" value="1"/>
</dbReference>
<evidence type="ECO:0000256" key="1">
    <source>
        <dbReference type="ARBA" id="ARBA00023125"/>
    </source>
</evidence>
<dbReference type="InterPro" id="IPR047057">
    <property type="entry name" value="MerR_fam"/>
</dbReference>
<dbReference type="EMBL" id="JACHIN010000011">
    <property type="protein sequence ID" value="MBB5081758.1"/>
    <property type="molecule type" value="Genomic_DNA"/>
</dbReference>
<dbReference type="PRINTS" id="PR00040">
    <property type="entry name" value="HTHMERR"/>
</dbReference>
<evidence type="ECO:0000313" key="3">
    <source>
        <dbReference type="EMBL" id="MBB5081758.1"/>
    </source>
</evidence>
<name>A0A7W8EJN4_9ACTN</name>
<dbReference type="PANTHER" id="PTHR30204">
    <property type="entry name" value="REDOX-CYCLING DRUG-SENSING TRANSCRIPTIONAL ACTIVATOR SOXR"/>
    <property type="match status" value="1"/>
</dbReference>
<dbReference type="Pfam" id="PF13411">
    <property type="entry name" value="MerR_1"/>
    <property type="match status" value="1"/>
</dbReference>
<comment type="caution">
    <text evidence="3">The sequence shown here is derived from an EMBL/GenBank/DDBJ whole genome shotgun (WGS) entry which is preliminary data.</text>
</comment>
<keyword evidence="4" id="KW-1185">Reference proteome</keyword>
<dbReference type="InterPro" id="IPR009061">
    <property type="entry name" value="DNA-bd_dom_put_sf"/>
</dbReference>
<feature type="domain" description="HTH merR-type" evidence="2">
    <location>
        <begin position="1"/>
        <end position="70"/>
    </location>
</feature>
<dbReference type="RefSeq" id="WP_184969365.1">
    <property type="nucleotide sequence ID" value="NZ_JACHIN010000011.1"/>
</dbReference>
<evidence type="ECO:0000259" key="2">
    <source>
        <dbReference type="PROSITE" id="PS50937"/>
    </source>
</evidence>
<dbReference type="InterPro" id="IPR000551">
    <property type="entry name" value="MerR-type_HTH_dom"/>
</dbReference>
<sequence>MLTIGQLAARAGVTVRAVRHYHQRGLLAEPERDASGYRRYTAQAVVDLIRIKTLADAGVPLARIDQLLGAEPEEFAQAVADIDRALAKKARELNRHRRRIAALAAGDRLFISDEMAQILDRQRAMNFSEQMIRIERDVLIIIEALSPESIPAVVATKNAALDDPEFVRVYHALDEAIDWDPRDPRLPALAADVAAWAAGRPQEDAISADTVSLMLSRSLEFSPAWRRLLQLQ</sequence>
<keyword evidence="1 3" id="KW-0238">DNA-binding</keyword>
<proteinExistence type="predicted"/>
<dbReference type="PROSITE" id="PS50937">
    <property type="entry name" value="HTH_MERR_2"/>
    <property type="match status" value="1"/>
</dbReference>